<keyword evidence="6 7" id="KW-0998">Cell outer membrane</keyword>
<keyword evidence="4 7" id="KW-0812">Transmembrane</keyword>
<dbReference type="Pfam" id="PF13715">
    <property type="entry name" value="CarbopepD_reg_2"/>
    <property type="match status" value="1"/>
</dbReference>
<dbReference type="Gene3D" id="2.40.170.20">
    <property type="entry name" value="TonB-dependent receptor, beta-barrel domain"/>
    <property type="match status" value="1"/>
</dbReference>
<dbReference type="SUPFAM" id="SSF56935">
    <property type="entry name" value="Porins"/>
    <property type="match status" value="1"/>
</dbReference>
<gene>
    <name evidence="10" type="ORF">BC349_10365</name>
</gene>
<dbReference type="PROSITE" id="PS52016">
    <property type="entry name" value="TONB_DEPENDENT_REC_3"/>
    <property type="match status" value="1"/>
</dbReference>
<feature type="chain" id="PRO_5045714840" evidence="8">
    <location>
        <begin position="23"/>
        <end position="1065"/>
    </location>
</feature>
<evidence type="ECO:0000256" key="2">
    <source>
        <dbReference type="ARBA" id="ARBA00022448"/>
    </source>
</evidence>
<dbReference type="EMBL" id="MBUA01000012">
    <property type="protein sequence ID" value="MBC6491438.1"/>
    <property type="molecule type" value="Genomic_DNA"/>
</dbReference>
<evidence type="ECO:0000256" key="4">
    <source>
        <dbReference type="ARBA" id="ARBA00022692"/>
    </source>
</evidence>
<dbReference type="InterPro" id="IPR036942">
    <property type="entry name" value="Beta-barrel_TonB_sf"/>
</dbReference>
<dbReference type="SUPFAM" id="SSF49464">
    <property type="entry name" value="Carboxypeptidase regulatory domain-like"/>
    <property type="match status" value="1"/>
</dbReference>
<dbReference type="NCBIfam" id="TIGR04056">
    <property type="entry name" value="OMP_RagA_SusC"/>
    <property type="match status" value="1"/>
</dbReference>
<dbReference type="InterPro" id="IPR023996">
    <property type="entry name" value="TonB-dep_OMP_SusC/RagA"/>
</dbReference>
<keyword evidence="2 7" id="KW-0813">Transport</keyword>
<comment type="subcellular location">
    <subcellularLocation>
        <location evidence="1 7">Cell outer membrane</location>
        <topology evidence="1 7">Multi-pass membrane protein</topology>
    </subcellularLocation>
</comment>
<dbReference type="InterPro" id="IPR037066">
    <property type="entry name" value="Plug_dom_sf"/>
</dbReference>
<evidence type="ECO:0000256" key="8">
    <source>
        <dbReference type="SAM" id="SignalP"/>
    </source>
</evidence>
<evidence type="ECO:0000313" key="11">
    <source>
        <dbReference type="Proteomes" id="UP000765802"/>
    </source>
</evidence>
<evidence type="ECO:0000256" key="3">
    <source>
        <dbReference type="ARBA" id="ARBA00022452"/>
    </source>
</evidence>
<feature type="domain" description="TonB-dependent receptor plug" evidence="9">
    <location>
        <begin position="116"/>
        <end position="216"/>
    </location>
</feature>
<name>A0ABR7MA48_9BACT</name>
<keyword evidence="8" id="KW-0732">Signal</keyword>
<dbReference type="Pfam" id="PF07715">
    <property type="entry name" value="Plug"/>
    <property type="match status" value="1"/>
</dbReference>
<sequence>MCMRVLRLGLLLILFSPLVLMAQQPITGQVLSEKDQMPIPGVSVTIKGVKKGTSTSAEGKFMIAAKPGDVLVISGVGISDQEVTVGADGKIVVMVSQAANALNEVVVTALGVKKEKKKIGYAVQEVKGDDLIKAREPNAINGLVGKVAGLTVGASPELLGNPNVLLRGRGINLYVVDGVPINSDTWNISPDDIESYTVLKGATASALYGSRGQNGAIMITTKRGSRDKRGFSIEFNSSTMIEKGFNAIPKVQDEYGPGDHGKYAFFDGKGGGTNDGDYDIWGPKFEGQLIPQYDSPVDPVTGVRQGTPWLARGKNNLTRFLEAGVLSTNNISVSAKTEKADLRFSVSNSYQKGIVPNTKLNIVNFNMSAGYNFNDKLRLESYINYNRQSTPNIPDVSYGPNSIIYNIILWNGADWSMDDMRNYWQPGKEGVQSIHAEYQRYHNPYFMSYEWLRGHYKNDVNGNVKLSYKLNRNIDFLVRTQVTTYDMLRNEKMPYSAHPYGREEGKGDYREDRRQLFENNTDFLATYQNNRIIGDISLRASLGGNMRSFKYNSNFTTTDYLNVPGLYSFSNSRNPIKASSYSADMLVLSGYGYVDLGFSKYANLSVTGRYDKLSTLPAGNNLYFYPSASLSTVVSDYVKLPEVISFLKFRGSYANVKGGLTMSSIGATPQASYPLGYGMQYYSSYDGPTYENSASYTTPLVYDNKAGAYFSNVLNNPDIQPSSSEVIEAGMDLRLLNNRIGLDATYFVADDGPAIFRLPISQTSGYTEALVNGITTRKTGFELTLTGSPIRNAKGLSWDVMANWSTFREKYTSFYEGVNALNTFYKVGDRVDKIYGNAFVRTPDGQLINDAGGRPLRAPVSQYLGNANPDWVWSINNTFRYKGFSLGFQFDGRVGGKMINYVQQQTYRGGRHINTVLGEMGEARYQDYLGVKSWVGEGVVINNGAAIKYDVDGKVTNYKELSFAPNASKTYLQDYISFFYATNEANLIEKTFGKLREVVVGYSVPQSVLGNSFIRQASISFVGRNLIYFSKYKDVDIDQYAGSERSSALQSPTTKRYGVNINITF</sequence>
<comment type="caution">
    <text evidence="10">The sequence shown here is derived from an EMBL/GenBank/DDBJ whole genome shotgun (WGS) entry which is preliminary data.</text>
</comment>
<evidence type="ECO:0000256" key="1">
    <source>
        <dbReference type="ARBA" id="ARBA00004571"/>
    </source>
</evidence>
<evidence type="ECO:0000259" key="9">
    <source>
        <dbReference type="Pfam" id="PF07715"/>
    </source>
</evidence>
<dbReference type="InterPro" id="IPR039426">
    <property type="entry name" value="TonB-dep_rcpt-like"/>
</dbReference>
<dbReference type="Proteomes" id="UP000765802">
    <property type="component" value="Unassembled WGS sequence"/>
</dbReference>
<dbReference type="InterPro" id="IPR012910">
    <property type="entry name" value="Plug_dom"/>
</dbReference>
<comment type="similarity">
    <text evidence="7">Belongs to the TonB-dependent receptor family.</text>
</comment>
<evidence type="ECO:0000256" key="7">
    <source>
        <dbReference type="PROSITE-ProRule" id="PRU01360"/>
    </source>
</evidence>
<dbReference type="Gene3D" id="2.170.130.10">
    <property type="entry name" value="TonB-dependent receptor, plug domain"/>
    <property type="match status" value="1"/>
</dbReference>
<dbReference type="NCBIfam" id="TIGR04057">
    <property type="entry name" value="SusC_RagA_signa"/>
    <property type="match status" value="1"/>
</dbReference>
<feature type="signal peptide" evidence="8">
    <location>
        <begin position="1"/>
        <end position="22"/>
    </location>
</feature>
<evidence type="ECO:0000313" key="10">
    <source>
        <dbReference type="EMBL" id="MBC6491438.1"/>
    </source>
</evidence>
<accession>A0ABR7MA48</accession>
<reference evidence="10 11" key="1">
    <citation type="submission" date="2016-07" db="EMBL/GenBank/DDBJ databases">
        <title>Genome analysis of Flavihumibacter stibioxidans YS-17.</title>
        <authorList>
            <person name="Shi K."/>
            <person name="Han Y."/>
            <person name="Wang G."/>
        </authorList>
    </citation>
    <scope>NUCLEOTIDE SEQUENCE [LARGE SCALE GENOMIC DNA]</scope>
    <source>
        <strain evidence="10 11">YS-17</strain>
    </source>
</reference>
<evidence type="ECO:0000256" key="5">
    <source>
        <dbReference type="ARBA" id="ARBA00023136"/>
    </source>
</evidence>
<keyword evidence="5 7" id="KW-0472">Membrane</keyword>
<organism evidence="10 11">
    <name type="scientific">Flavihumibacter stibioxidans</name>
    <dbReference type="NCBI Taxonomy" id="1834163"/>
    <lineage>
        <taxon>Bacteria</taxon>
        <taxon>Pseudomonadati</taxon>
        <taxon>Bacteroidota</taxon>
        <taxon>Chitinophagia</taxon>
        <taxon>Chitinophagales</taxon>
        <taxon>Chitinophagaceae</taxon>
        <taxon>Flavihumibacter</taxon>
    </lineage>
</organism>
<keyword evidence="3 7" id="KW-1134">Transmembrane beta strand</keyword>
<protein>
    <submittedName>
        <fullName evidence="10">SusC/RagA family TonB-linked outer membrane protein</fullName>
    </submittedName>
</protein>
<keyword evidence="11" id="KW-1185">Reference proteome</keyword>
<dbReference type="InterPro" id="IPR008969">
    <property type="entry name" value="CarboxyPept-like_regulatory"/>
</dbReference>
<dbReference type="Gene3D" id="2.60.40.1120">
    <property type="entry name" value="Carboxypeptidase-like, regulatory domain"/>
    <property type="match status" value="1"/>
</dbReference>
<proteinExistence type="inferred from homology"/>
<dbReference type="InterPro" id="IPR023997">
    <property type="entry name" value="TonB-dep_OMP_SusC/RagA_CS"/>
</dbReference>
<evidence type="ECO:0000256" key="6">
    <source>
        <dbReference type="ARBA" id="ARBA00023237"/>
    </source>
</evidence>